<name>A0ABT7AV04_9CYAN</name>
<proteinExistence type="predicted"/>
<evidence type="ECO:0000256" key="1">
    <source>
        <dbReference type="SAM" id="Phobius"/>
    </source>
</evidence>
<organism evidence="3 4">
    <name type="scientific">Roseofilum acuticapitatum BLCC-M154</name>
    <dbReference type="NCBI Taxonomy" id="3022444"/>
    <lineage>
        <taxon>Bacteria</taxon>
        <taxon>Bacillati</taxon>
        <taxon>Cyanobacteriota</taxon>
        <taxon>Cyanophyceae</taxon>
        <taxon>Desertifilales</taxon>
        <taxon>Desertifilaceae</taxon>
        <taxon>Roseofilum</taxon>
        <taxon>Roseofilum acuticapitatum</taxon>
    </lineage>
</organism>
<dbReference type="Gene3D" id="1.10.10.1770">
    <property type="entry name" value="Gun4-like"/>
    <property type="match status" value="1"/>
</dbReference>
<dbReference type="InterPro" id="IPR008629">
    <property type="entry name" value="GUN4-like"/>
</dbReference>
<accession>A0ABT7AV04</accession>
<dbReference type="EMBL" id="JAQOSP010000100">
    <property type="protein sequence ID" value="MDJ1170733.1"/>
    <property type="molecule type" value="Genomic_DNA"/>
</dbReference>
<keyword evidence="1" id="KW-0472">Membrane</keyword>
<dbReference type="RefSeq" id="WP_283754491.1">
    <property type="nucleotide sequence ID" value="NZ_JAQOSP010000100.1"/>
</dbReference>
<keyword evidence="1" id="KW-1133">Transmembrane helix</keyword>
<dbReference type="InterPro" id="IPR037215">
    <property type="entry name" value="GUN4-like_sf"/>
</dbReference>
<gene>
    <name evidence="3" type="ORF">PMG71_14975</name>
</gene>
<evidence type="ECO:0000259" key="2">
    <source>
        <dbReference type="Pfam" id="PF05419"/>
    </source>
</evidence>
<dbReference type="PANTHER" id="PTHR34800">
    <property type="entry name" value="TETRAPYRROLE-BINDING PROTEIN, CHLOROPLASTIC"/>
    <property type="match status" value="1"/>
</dbReference>
<protein>
    <submittedName>
        <fullName evidence="3">GUN4 domain-containing protein</fullName>
    </submittedName>
</protein>
<evidence type="ECO:0000313" key="4">
    <source>
        <dbReference type="Proteomes" id="UP001235303"/>
    </source>
</evidence>
<comment type="caution">
    <text evidence="3">The sequence shown here is derived from an EMBL/GenBank/DDBJ whole genome shotgun (WGS) entry which is preliminary data.</text>
</comment>
<dbReference type="CDD" id="cd16383">
    <property type="entry name" value="GUN4"/>
    <property type="match status" value="1"/>
</dbReference>
<dbReference type="Pfam" id="PF05419">
    <property type="entry name" value="GUN4"/>
    <property type="match status" value="1"/>
</dbReference>
<feature type="transmembrane region" description="Helical" evidence="1">
    <location>
        <begin position="7"/>
        <end position="29"/>
    </location>
</feature>
<sequence length="333" mass="37141">MANPQLRLMILAFPLTSYVLIGRILFTLIDLSSHLNAKLWNWAIADRQQYPYSLKDDRGLILGFPLTFPLLSLLALSSLLWCTVLVFLKTAKRESLLEQVQKRVGDEALLVIALPAECDRWFQGLLTAVFEAIEGWMAPETSAELSETVSSAAPVSAPVASVAAHEAQTPEPQGTIESSAAPVYPTNPDVPLRSETGIDYTRLRDLLAAHKWQESNQETLDLILRATRRESDGWLDALNLEELPCTELDTINQLWVAYSQGQFGLSVQSRIYEQVGGDYSQFGDRIGWRKENQWTNPTELNYTDNAPPGHLPYLGSAIAYSLLIHKLKTCGIQ</sequence>
<keyword evidence="4" id="KW-1185">Reference proteome</keyword>
<dbReference type="Proteomes" id="UP001235303">
    <property type="component" value="Unassembled WGS sequence"/>
</dbReference>
<keyword evidence="1" id="KW-0812">Transmembrane</keyword>
<feature type="domain" description="GUN4-like" evidence="2">
    <location>
        <begin position="194"/>
        <end position="316"/>
    </location>
</feature>
<dbReference type="PANTHER" id="PTHR34800:SF1">
    <property type="entry name" value="TETRAPYRROLE-BINDING PROTEIN, CHLOROPLASTIC"/>
    <property type="match status" value="1"/>
</dbReference>
<feature type="transmembrane region" description="Helical" evidence="1">
    <location>
        <begin position="60"/>
        <end position="88"/>
    </location>
</feature>
<evidence type="ECO:0000313" key="3">
    <source>
        <dbReference type="EMBL" id="MDJ1170733.1"/>
    </source>
</evidence>
<reference evidence="3 4" key="1">
    <citation type="submission" date="2023-01" db="EMBL/GenBank/DDBJ databases">
        <title>Novel diversity within Roseofilum (Cyanobacteria; Desertifilaceae) from marine benthic mats with descriptions of four novel species.</title>
        <authorList>
            <person name="Wang Y."/>
            <person name="Berthold D.E."/>
            <person name="Hu J."/>
            <person name="Lefler F.W."/>
            <person name="Laughinghouse H.D. IV."/>
        </authorList>
    </citation>
    <scope>NUCLEOTIDE SEQUENCE [LARGE SCALE GENOMIC DNA]</scope>
    <source>
        <strain evidence="3 4">BLCC-M154</strain>
    </source>
</reference>
<dbReference type="SUPFAM" id="SSF140869">
    <property type="entry name" value="GUN4-like"/>
    <property type="match status" value="1"/>
</dbReference>
<dbReference type="Gene3D" id="1.25.40.620">
    <property type="match status" value="1"/>
</dbReference>